<feature type="domain" description="ABC transporter" evidence="4">
    <location>
        <begin position="30"/>
        <end position="255"/>
    </location>
</feature>
<keyword evidence="3" id="KW-1133">Transmembrane helix</keyword>
<evidence type="ECO:0000256" key="2">
    <source>
        <dbReference type="ARBA" id="ARBA00022840"/>
    </source>
</evidence>
<evidence type="ECO:0000313" key="6">
    <source>
        <dbReference type="Proteomes" id="UP000325440"/>
    </source>
</evidence>
<organism evidence="5 6">
    <name type="scientific">Cinara cedri</name>
    <dbReference type="NCBI Taxonomy" id="506608"/>
    <lineage>
        <taxon>Eukaryota</taxon>
        <taxon>Metazoa</taxon>
        <taxon>Ecdysozoa</taxon>
        <taxon>Arthropoda</taxon>
        <taxon>Hexapoda</taxon>
        <taxon>Insecta</taxon>
        <taxon>Pterygota</taxon>
        <taxon>Neoptera</taxon>
        <taxon>Paraneoptera</taxon>
        <taxon>Hemiptera</taxon>
        <taxon>Sternorrhyncha</taxon>
        <taxon>Aphidomorpha</taxon>
        <taxon>Aphidoidea</taxon>
        <taxon>Aphididae</taxon>
        <taxon>Lachninae</taxon>
        <taxon>Cinara</taxon>
    </lineage>
</organism>
<dbReference type="PANTHER" id="PTHR43038">
    <property type="entry name" value="ATP-BINDING CASSETTE, SUB-FAMILY H, MEMBER 1"/>
    <property type="match status" value="1"/>
</dbReference>
<keyword evidence="3" id="KW-0812">Transmembrane</keyword>
<keyword evidence="1" id="KW-0547">Nucleotide-binding</keyword>
<feature type="transmembrane region" description="Helical" evidence="3">
    <location>
        <begin position="563"/>
        <end position="585"/>
    </location>
</feature>
<feature type="transmembrane region" description="Helical" evidence="3">
    <location>
        <begin position="335"/>
        <end position="354"/>
    </location>
</feature>
<accession>A0A5E4M4P1</accession>
<dbReference type="AlphaFoldDB" id="A0A5E4M4P1"/>
<reference evidence="5 6" key="1">
    <citation type="submission" date="2019-08" db="EMBL/GenBank/DDBJ databases">
        <authorList>
            <person name="Alioto T."/>
            <person name="Alioto T."/>
            <person name="Gomez Garrido J."/>
        </authorList>
    </citation>
    <scope>NUCLEOTIDE SEQUENCE [LARGE SCALE GENOMIC DNA]</scope>
</reference>
<dbReference type="SUPFAM" id="SSF52540">
    <property type="entry name" value="P-loop containing nucleoside triphosphate hydrolases"/>
    <property type="match status" value="1"/>
</dbReference>
<name>A0A5E4M4P1_9HEMI</name>
<dbReference type="InterPro" id="IPR003593">
    <property type="entry name" value="AAA+_ATPase"/>
</dbReference>
<evidence type="ECO:0000256" key="1">
    <source>
        <dbReference type="ARBA" id="ARBA00022741"/>
    </source>
</evidence>
<evidence type="ECO:0000256" key="3">
    <source>
        <dbReference type="SAM" id="Phobius"/>
    </source>
</evidence>
<evidence type="ECO:0000259" key="4">
    <source>
        <dbReference type="PROSITE" id="PS50893"/>
    </source>
</evidence>
<keyword evidence="2" id="KW-0067">ATP-binding</keyword>
<keyword evidence="5" id="KW-0378">Hydrolase</keyword>
<dbReference type="PROSITE" id="PS50893">
    <property type="entry name" value="ABC_TRANSPORTER_2"/>
    <property type="match status" value="1"/>
</dbReference>
<dbReference type="Pfam" id="PF00005">
    <property type="entry name" value="ABC_tran"/>
    <property type="match status" value="1"/>
</dbReference>
<dbReference type="EMBL" id="CABPRJ010000035">
    <property type="protein sequence ID" value="VVC26483.1"/>
    <property type="molecule type" value="Genomic_DNA"/>
</dbReference>
<protein>
    <submittedName>
        <fullName evidence="5">AAA+ ATPase domain,P-loop containing nucleoside triphosphate hydrolase,ABC transporter-like</fullName>
    </submittedName>
</protein>
<dbReference type="GO" id="GO:0005524">
    <property type="term" value="F:ATP binding"/>
    <property type="evidence" value="ECO:0007669"/>
    <property type="project" value="UniProtKB-KW"/>
</dbReference>
<dbReference type="Proteomes" id="UP000325440">
    <property type="component" value="Unassembled WGS sequence"/>
</dbReference>
<dbReference type="GO" id="GO:0016887">
    <property type="term" value="F:ATP hydrolysis activity"/>
    <property type="evidence" value="ECO:0007669"/>
    <property type="project" value="InterPro"/>
</dbReference>
<feature type="transmembrane region" description="Helical" evidence="3">
    <location>
        <begin position="522"/>
        <end position="543"/>
    </location>
</feature>
<dbReference type="InterPro" id="IPR027417">
    <property type="entry name" value="P-loop_NTPase"/>
</dbReference>
<keyword evidence="3" id="KW-0472">Membrane</keyword>
<dbReference type="SMART" id="SM00382">
    <property type="entry name" value="AAA"/>
    <property type="match status" value="1"/>
</dbReference>
<sequence length="633" mass="71970">MANEKKTERSWNGAYMGYAVLGENETGKSVLLKCLMGISELDGGEVRILDNAEGFVGSTSSINSSNINGSNNISANSICNISGGGCNGTVTHADRPNIGFAPQNFDIPGTMHIYQLLNFVSTVNGLLKDQTIRRYKAMAIMTGLPESDHLVSRLGYCQKKALSLLLAIIHEPELIILDDITSGVDTTTMKNIWTLLSWINQTTECTIIVSASNNFCFMETVITHAGILMNGRIVKEDTANNLLEKYEASSIGDLLIEVIFTEDHQMRDPSVRTGRLPSIKSPIIHNEHTSLQQLNSIYTTQNEAQRKRESLLKWFVVLQALIMKNIWTLIGINSISLFVCAYAVLLPLAVHMAFTANSQRAVRIAVHSQETSVTYNTSDELGDCDKYRPAETMSYTFTRQYLAKSFQLMYISNENNTTSRSAEIEYECLLFFNRNYTAALQRRIKRKIEHDTDFDNSRIEITMSMTDGQKTEHVKDKLLRHYNKFLSNYARDVSTDINYKYIKYNYTLAHDDYAEYSIYRRYVNSGLMIVLTFFFHASIAVRLMQVGGDYCYYGPWKWHLSRIAVQVPLAVVWNAFSVAYIHALYDISPHRYYVFLCLFLESVCGIHLGKDIEFEIRCVLLRDELESRFKLSI</sequence>
<dbReference type="InterPro" id="IPR003439">
    <property type="entry name" value="ABC_transporter-like_ATP-bd"/>
</dbReference>
<evidence type="ECO:0000313" key="5">
    <source>
        <dbReference type="EMBL" id="VVC26483.1"/>
    </source>
</evidence>
<dbReference type="OrthoDB" id="6599804at2759"/>
<keyword evidence="6" id="KW-1185">Reference proteome</keyword>
<dbReference type="PANTHER" id="PTHR43038:SF3">
    <property type="entry name" value="ABC TRANSPORTER G FAMILY MEMBER 20 ISOFORM X1"/>
    <property type="match status" value="1"/>
</dbReference>
<dbReference type="Gene3D" id="3.40.50.300">
    <property type="entry name" value="P-loop containing nucleotide triphosphate hydrolases"/>
    <property type="match status" value="1"/>
</dbReference>
<proteinExistence type="predicted"/>
<gene>
    <name evidence="5" type="ORF">CINCED_3A018555</name>
</gene>